<dbReference type="Gene3D" id="3.40.50.300">
    <property type="entry name" value="P-loop containing nucleotide triphosphate hydrolases"/>
    <property type="match status" value="1"/>
</dbReference>
<evidence type="ECO:0000256" key="8">
    <source>
        <dbReference type="ARBA" id="ARBA00023288"/>
    </source>
</evidence>
<dbReference type="PROSITE" id="PS51419">
    <property type="entry name" value="RAB"/>
    <property type="match status" value="1"/>
</dbReference>
<reference evidence="10" key="1">
    <citation type="submission" date="2022-01" db="EMBL/GenBank/DDBJ databases">
        <authorList>
            <person name="King R."/>
        </authorList>
    </citation>
    <scope>NUCLEOTIDE SEQUENCE</scope>
</reference>
<dbReference type="PANTHER" id="PTHR24072">
    <property type="entry name" value="RHO FAMILY GTPASE"/>
    <property type="match status" value="1"/>
</dbReference>
<keyword evidence="7" id="KW-0472">Membrane</keyword>
<comment type="subcellular location">
    <subcellularLocation>
        <location evidence="1">Cell membrane</location>
        <topology evidence="1">Lipid-anchor</topology>
        <orientation evidence="1">Cytoplasmic side</orientation>
    </subcellularLocation>
</comment>
<dbReference type="GO" id="GO:0005525">
    <property type="term" value="F:GTP binding"/>
    <property type="evidence" value="ECO:0007669"/>
    <property type="project" value="UniProtKB-KW"/>
</dbReference>
<proteinExistence type="inferred from homology"/>
<dbReference type="NCBIfam" id="TIGR00231">
    <property type="entry name" value="small_GTP"/>
    <property type="match status" value="1"/>
</dbReference>
<dbReference type="GO" id="GO:0022412">
    <property type="term" value="P:cellular process involved in reproduction in multicellular organism"/>
    <property type="evidence" value="ECO:0007669"/>
    <property type="project" value="UniProtKB-ARBA"/>
</dbReference>
<dbReference type="InterPro" id="IPR005225">
    <property type="entry name" value="Small_GTP-bd"/>
</dbReference>
<evidence type="ECO:0000313" key="10">
    <source>
        <dbReference type="EMBL" id="CAG9859405.1"/>
    </source>
</evidence>
<keyword evidence="8" id="KW-0449">Lipoprotein</keyword>
<dbReference type="InterPro" id="IPR001806">
    <property type="entry name" value="Small_GTPase"/>
</dbReference>
<dbReference type="PROSITE" id="PS51421">
    <property type="entry name" value="RAS"/>
    <property type="match status" value="1"/>
</dbReference>
<dbReference type="SMART" id="SM00175">
    <property type="entry name" value="RAB"/>
    <property type="match status" value="1"/>
</dbReference>
<dbReference type="GO" id="GO:0003924">
    <property type="term" value="F:GTPase activity"/>
    <property type="evidence" value="ECO:0007669"/>
    <property type="project" value="InterPro"/>
</dbReference>
<evidence type="ECO:0000313" key="11">
    <source>
        <dbReference type="Proteomes" id="UP001153712"/>
    </source>
</evidence>
<dbReference type="GO" id="GO:0001667">
    <property type="term" value="P:ameboidal-type cell migration"/>
    <property type="evidence" value="ECO:0007669"/>
    <property type="project" value="UniProtKB-ARBA"/>
</dbReference>
<dbReference type="PROSITE" id="PS51420">
    <property type="entry name" value="RHO"/>
    <property type="match status" value="1"/>
</dbReference>
<keyword evidence="4" id="KW-0488">Methylation</keyword>
<protein>
    <submittedName>
        <fullName evidence="10">Uncharacterized protein</fullName>
    </submittedName>
</protein>
<evidence type="ECO:0000256" key="7">
    <source>
        <dbReference type="ARBA" id="ARBA00023136"/>
    </source>
</evidence>
<gene>
    <name evidence="10" type="ORF">PHYEVI_LOCUS5779</name>
</gene>
<dbReference type="EMBL" id="OU900095">
    <property type="protein sequence ID" value="CAG9859405.1"/>
    <property type="molecule type" value="Genomic_DNA"/>
</dbReference>
<dbReference type="InterPro" id="IPR027417">
    <property type="entry name" value="P-loop_NTPase"/>
</dbReference>
<keyword evidence="6" id="KW-0342">GTP-binding</keyword>
<dbReference type="GO" id="GO:0007264">
    <property type="term" value="P:small GTPase-mediated signal transduction"/>
    <property type="evidence" value="ECO:0007669"/>
    <property type="project" value="InterPro"/>
</dbReference>
<keyword evidence="5" id="KW-0547">Nucleotide-binding</keyword>
<dbReference type="GO" id="GO:0035006">
    <property type="term" value="P:melanization defense response"/>
    <property type="evidence" value="ECO:0007669"/>
    <property type="project" value="UniProtKB-ARBA"/>
</dbReference>
<dbReference type="CDD" id="cd00157">
    <property type="entry name" value="Rho"/>
    <property type="match status" value="1"/>
</dbReference>
<dbReference type="Pfam" id="PF00071">
    <property type="entry name" value="Ras"/>
    <property type="match status" value="1"/>
</dbReference>
<dbReference type="GO" id="GO:0003006">
    <property type="term" value="P:developmental process involved in reproduction"/>
    <property type="evidence" value="ECO:0007669"/>
    <property type="project" value="UniProtKB-ARBA"/>
</dbReference>
<evidence type="ECO:0000256" key="5">
    <source>
        <dbReference type="ARBA" id="ARBA00022741"/>
    </source>
</evidence>
<keyword evidence="11" id="KW-1185">Reference proteome</keyword>
<dbReference type="AlphaFoldDB" id="A0A9N9TN06"/>
<keyword evidence="3" id="KW-1003">Cell membrane</keyword>
<dbReference type="OrthoDB" id="8830751at2759"/>
<dbReference type="SMART" id="SM00173">
    <property type="entry name" value="RAS"/>
    <property type="match status" value="1"/>
</dbReference>
<evidence type="ECO:0000256" key="1">
    <source>
        <dbReference type="ARBA" id="ARBA00004342"/>
    </source>
</evidence>
<evidence type="ECO:0000256" key="3">
    <source>
        <dbReference type="ARBA" id="ARBA00022475"/>
    </source>
</evidence>
<evidence type="ECO:0000256" key="9">
    <source>
        <dbReference type="ARBA" id="ARBA00023289"/>
    </source>
</evidence>
<evidence type="ECO:0000256" key="2">
    <source>
        <dbReference type="ARBA" id="ARBA00010142"/>
    </source>
</evidence>
<sequence>MVRYDDNKMSSSHAIRITVVGDGDTGKTCMLIVYKDKKFDNRYVPTVFDVYSMNIPINGVEYKVILSDTAGQEDFDKLRRLAYKDVDVFIVTYAVNERTSYENVFLKWAPELKKFAPKAKIIVAGTKQDLRTNSRAHVSHEEGEALAKDVNAHGFIENSSKNMSFIDETFQMAISVVVYNQNFLKAKRRSHNLCICL</sequence>
<dbReference type="InterPro" id="IPR003578">
    <property type="entry name" value="Small_GTPase_Rho"/>
</dbReference>
<evidence type="ECO:0000256" key="6">
    <source>
        <dbReference type="ARBA" id="ARBA00023134"/>
    </source>
</evidence>
<dbReference type="FunFam" id="3.40.50.300:FF:000983">
    <property type="entry name" value="Rho family GTPase"/>
    <property type="match status" value="1"/>
</dbReference>
<dbReference type="GO" id="GO:0035099">
    <property type="term" value="P:hemocyte migration"/>
    <property type="evidence" value="ECO:0007669"/>
    <property type="project" value="UniProtKB-ARBA"/>
</dbReference>
<dbReference type="SMART" id="SM00174">
    <property type="entry name" value="RHO"/>
    <property type="match status" value="1"/>
</dbReference>
<comment type="similarity">
    <text evidence="2">Belongs to the small GTPase superfamily. Rho family.</text>
</comment>
<accession>A0A9N9TN06</accession>
<dbReference type="SUPFAM" id="SSF52540">
    <property type="entry name" value="P-loop containing nucleoside triphosphate hydrolases"/>
    <property type="match status" value="1"/>
</dbReference>
<organism evidence="10 11">
    <name type="scientific">Phyllotreta striolata</name>
    <name type="common">Striped flea beetle</name>
    <name type="synonym">Crioceris striolata</name>
    <dbReference type="NCBI Taxonomy" id="444603"/>
    <lineage>
        <taxon>Eukaryota</taxon>
        <taxon>Metazoa</taxon>
        <taxon>Ecdysozoa</taxon>
        <taxon>Arthropoda</taxon>
        <taxon>Hexapoda</taxon>
        <taxon>Insecta</taxon>
        <taxon>Pterygota</taxon>
        <taxon>Neoptera</taxon>
        <taxon>Endopterygota</taxon>
        <taxon>Coleoptera</taxon>
        <taxon>Polyphaga</taxon>
        <taxon>Cucujiformia</taxon>
        <taxon>Chrysomeloidea</taxon>
        <taxon>Chrysomelidae</taxon>
        <taxon>Galerucinae</taxon>
        <taxon>Alticini</taxon>
        <taxon>Phyllotreta</taxon>
    </lineage>
</organism>
<keyword evidence="9" id="KW-0636">Prenylation</keyword>
<dbReference type="Proteomes" id="UP001153712">
    <property type="component" value="Chromosome 2"/>
</dbReference>
<dbReference type="GO" id="GO:0005886">
    <property type="term" value="C:plasma membrane"/>
    <property type="evidence" value="ECO:0007669"/>
    <property type="project" value="UniProtKB-SubCell"/>
</dbReference>
<dbReference type="PRINTS" id="PR00449">
    <property type="entry name" value="RASTRNSFRMNG"/>
</dbReference>
<name>A0A9N9TN06_PHYSR</name>
<evidence type="ECO:0000256" key="4">
    <source>
        <dbReference type="ARBA" id="ARBA00022481"/>
    </source>
</evidence>